<dbReference type="Proteomes" id="UP000243488">
    <property type="component" value="Chromosome"/>
</dbReference>
<dbReference type="PANTHER" id="PTHR33121">
    <property type="entry name" value="CYCLIC DI-GMP PHOSPHODIESTERASE PDEF"/>
    <property type="match status" value="1"/>
</dbReference>
<evidence type="ECO:0000259" key="3">
    <source>
        <dbReference type="PROSITE" id="PS50887"/>
    </source>
</evidence>
<dbReference type="Gene3D" id="3.30.450.20">
    <property type="entry name" value="PAS domain"/>
    <property type="match status" value="1"/>
</dbReference>
<dbReference type="Pfam" id="PF00563">
    <property type="entry name" value="EAL"/>
    <property type="match status" value="1"/>
</dbReference>
<keyword evidence="1" id="KW-1133">Transmembrane helix</keyword>
<proteinExistence type="predicted"/>
<keyword evidence="5" id="KW-1185">Reference proteome</keyword>
<dbReference type="CDD" id="cd01949">
    <property type="entry name" value="GGDEF"/>
    <property type="match status" value="1"/>
</dbReference>
<dbReference type="CDD" id="cd01948">
    <property type="entry name" value="EAL"/>
    <property type="match status" value="1"/>
</dbReference>
<organism evidence="4 5">
    <name type="scientific">Halopseudomonas phragmitis</name>
    <dbReference type="NCBI Taxonomy" id="1931241"/>
    <lineage>
        <taxon>Bacteria</taxon>
        <taxon>Pseudomonadati</taxon>
        <taxon>Pseudomonadota</taxon>
        <taxon>Gammaproteobacteria</taxon>
        <taxon>Pseudomonadales</taxon>
        <taxon>Pseudomonadaceae</taxon>
        <taxon>Halopseudomonas</taxon>
    </lineage>
</organism>
<feature type="domain" description="GGDEF" evidence="3">
    <location>
        <begin position="381"/>
        <end position="522"/>
    </location>
</feature>
<dbReference type="Gene3D" id="3.20.20.450">
    <property type="entry name" value="EAL domain"/>
    <property type="match status" value="1"/>
</dbReference>
<dbReference type="AlphaFoldDB" id="A0A1V0B8K0"/>
<evidence type="ECO:0000313" key="4">
    <source>
        <dbReference type="EMBL" id="AQZ96211.1"/>
    </source>
</evidence>
<dbReference type="InterPro" id="IPR043128">
    <property type="entry name" value="Rev_trsase/Diguanyl_cyclase"/>
</dbReference>
<dbReference type="InterPro" id="IPR029787">
    <property type="entry name" value="Nucleotide_cyclase"/>
</dbReference>
<dbReference type="InterPro" id="IPR035919">
    <property type="entry name" value="EAL_sf"/>
</dbReference>
<dbReference type="SUPFAM" id="SSF55073">
    <property type="entry name" value="Nucleotide cyclase"/>
    <property type="match status" value="1"/>
</dbReference>
<dbReference type="InterPro" id="IPR000160">
    <property type="entry name" value="GGDEF_dom"/>
</dbReference>
<dbReference type="EMBL" id="CP020100">
    <property type="protein sequence ID" value="AQZ96211.1"/>
    <property type="molecule type" value="Genomic_DNA"/>
</dbReference>
<evidence type="ECO:0000259" key="2">
    <source>
        <dbReference type="PROSITE" id="PS50883"/>
    </source>
</evidence>
<accession>A0A1V0B8K0</accession>
<dbReference type="NCBIfam" id="TIGR00254">
    <property type="entry name" value="GGDEF"/>
    <property type="match status" value="1"/>
</dbReference>
<evidence type="ECO:0008006" key="6">
    <source>
        <dbReference type="Google" id="ProtNLM"/>
    </source>
</evidence>
<dbReference type="GO" id="GO:0071111">
    <property type="term" value="F:cyclic-guanylate-specific phosphodiesterase activity"/>
    <property type="evidence" value="ECO:0007669"/>
    <property type="project" value="InterPro"/>
</dbReference>
<reference evidence="4 5" key="1">
    <citation type="submission" date="2017-03" db="EMBL/GenBank/DDBJ databases">
        <title>Complete genome sequence of the novel DNRA strain Pseudomonas sp. S-6-2 isolated from Chinese polluted river sediment. Journal of Biotechnology.</title>
        <authorList>
            <person name="Li J."/>
            <person name="Xiang F."/>
            <person name="Wang L."/>
            <person name="Xi L."/>
            <person name="Liu J."/>
        </authorList>
    </citation>
    <scope>NUCLEOTIDE SEQUENCE [LARGE SCALE GENOMIC DNA]</scope>
    <source>
        <strain evidence="4 5">S-6-2</strain>
    </source>
</reference>
<dbReference type="RefSeq" id="WP_080051119.1">
    <property type="nucleotide sequence ID" value="NZ_CP020100.1"/>
</dbReference>
<dbReference type="PROSITE" id="PS50883">
    <property type="entry name" value="EAL"/>
    <property type="match status" value="1"/>
</dbReference>
<dbReference type="SUPFAM" id="SSF141868">
    <property type="entry name" value="EAL domain-like"/>
    <property type="match status" value="1"/>
</dbReference>
<evidence type="ECO:0000313" key="5">
    <source>
        <dbReference type="Proteomes" id="UP000243488"/>
    </source>
</evidence>
<dbReference type="InterPro" id="IPR050706">
    <property type="entry name" value="Cyclic-di-GMP_PDE-like"/>
</dbReference>
<dbReference type="SMART" id="SM00052">
    <property type="entry name" value="EAL"/>
    <property type="match status" value="1"/>
</dbReference>
<dbReference type="Pfam" id="PF00990">
    <property type="entry name" value="GGDEF"/>
    <property type="match status" value="1"/>
</dbReference>
<dbReference type="KEGG" id="ppha:BVH74_16270"/>
<dbReference type="PROSITE" id="PS50887">
    <property type="entry name" value="GGDEF"/>
    <property type="match status" value="1"/>
</dbReference>
<dbReference type="InterPro" id="IPR001633">
    <property type="entry name" value="EAL_dom"/>
</dbReference>
<gene>
    <name evidence="4" type="ORF">BVH74_16270</name>
</gene>
<sequence>MLGVRSVRRGIMLILGLLVALFIAGMWLMSSLNLGFAQQAMSDLRQRQIADTFYANLDRINAHHQRMEQHTAELAHLGELLYRQRRVLPNPRSILDQTLREALGDFPEAFAAGLWFQTATLTESPFALYAWREGERIQVQRSLSSWYTSDWYQRIIEPAGQPDDQTARFNWTPAYYKAQINNVVISLSTLMYDDQQTRIGMASTDWRADQIIRLVSRVEVTPGAFAFLIDSENRNLSSLAQAEDIEHAQRLMDTITASQLHQQLGTPVLDNRMSSRQLASPMQTLSLVVDDEDYALFFSLTQAGMVFGIGVPQVEIDAVLAPMRQSNLRIVLLIGSVLLLLSGWILYLVAGTLRQLHTLYTDSLTRLPNRSKLLLELEQSGTGSLILLNLDAFKEINDFYGHQCGDYVIRQLARALGEYLDSAPGWNNSQLYRMPADEIAIWLPGQHGPQALQQRLTALQNFVSGLNLIWQGQDIPLHASLGLASSWQTDGSLLSGEQLLTSANMALKLARINQRHFVVYDPAHRARETYEHNLTWANRLKLALEQGRIVPYFQPIMELNSGRIEKFECLTRMLDGDGEPVSPGQFLAVSKRIRLYRFITRSMVEQCFQRFAGNDYEFSLNLSCEDLLDTGLTRFILEHLQNSQIARRVIFEILESEGIENYTAVRQFIDQAKALGCRIAIDDFGTGYSNFEHLLRLNVDMIKIDGSLIRQLGSDPNALTLTRGIVRFARELGIQTVAEFVHSPQVLEQVRDLGIDFAQGASIGMPSAELITRIEAL</sequence>
<dbReference type="STRING" id="1931241.BVH74_16270"/>
<dbReference type="PANTHER" id="PTHR33121:SF71">
    <property type="entry name" value="OXYGEN SENSOR PROTEIN DOSP"/>
    <property type="match status" value="1"/>
</dbReference>
<dbReference type="SMART" id="SM00267">
    <property type="entry name" value="GGDEF"/>
    <property type="match status" value="1"/>
</dbReference>
<keyword evidence="1" id="KW-0812">Transmembrane</keyword>
<feature type="domain" description="EAL" evidence="2">
    <location>
        <begin position="533"/>
        <end position="777"/>
    </location>
</feature>
<dbReference type="Gene3D" id="3.30.70.270">
    <property type="match status" value="1"/>
</dbReference>
<evidence type="ECO:0000256" key="1">
    <source>
        <dbReference type="SAM" id="Phobius"/>
    </source>
</evidence>
<dbReference type="Pfam" id="PF22673">
    <property type="entry name" value="MCP-like_PDC_1"/>
    <property type="match status" value="1"/>
</dbReference>
<keyword evidence="1" id="KW-0472">Membrane</keyword>
<feature type="transmembrane region" description="Helical" evidence="1">
    <location>
        <begin position="330"/>
        <end position="350"/>
    </location>
</feature>
<protein>
    <recommendedName>
        <fullName evidence="6">Sensor domain-containing phosphodiesterase</fullName>
    </recommendedName>
</protein>
<name>A0A1V0B8K0_9GAMM</name>